<sequence length="120" mass="14070">MDFIINEAGAKIYENIEHHKYLYIPILDGEDDQGVVYQVMSAALYRNHKHAIVTVREGDRKATAYRVPDDLYNWVESLIRLNIKGNIRMPLMIEFCMKENHLYAKVVERLEWKAATHIHG</sequence>
<protein>
    <submittedName>
        <fullName evidence="1">Uncharacterized protein</fullName>
    </submittedName>
</protein>
<name>A0ABY9KX50_9BACI</name>
<gene>
    <name evidence="1" type="ORF">QR721_03030</name>
</gene>
<evidence type="ECO:0000313" key="1">
    <source>
        <dbReference type="EMBL" id="WLV25220.1"/>
    </source>
</evidence>
<organism evidence="1 2">
    <name type="scientific">Aciduricibacillus chroicocephali</name>
    <dbReference type="NCBI Taxonomy" id="3054939"/>
    <lineage>
        <taxon>Bacteria</taxon>
        <taxon>Bacillati</taxon>
        <taxon>Bacillota</taxon>
        <taxon>Bacilli</taxon>
        <taxon>Bacillales</taxon>
        <taxon>Bacillaceae</taxon>
        <taxon>Aciduricibacillus</taxon>
    </lineage>
</organism>
<dbReference type="RefSeq" id="WP_348029005.1">
    <property type="nucleotide sequence ID" value="NZ_CP129113.1"/>
</dbReference>
<dbReference type="Proteomes" id="UP001180087">
    <property type="component" value="Chromosome"/>
</dbReference>
<reference evidence="1" key="1">
    <citation type="submission" date="2023-06" db="EMBL/GenBank/DDBJ databases">
        <title>A Treasure from Seagulls: Isolation and Description of Aciduricobacillus qingdaonensis gen. nov., sp. nov., a Rare Obligately Uric Acid-utilizing Member in the Family Bacillaceae.</title>
        <authorList>
            <person name="Liu W."/>
            <person name="Wang B."/>
        </authorList>
    </citation>
    <scope>NUCLEOTIDE SEQUENCE</scope>
    <source>
        <strain evidence="1">44XB</strain>
    </source>
</reference>
<evidence type="ECO:0000313" key="2">
    <source>
        <dbReference type="Proteomes" id="UP001180087"/>
    </source>
</evidence>
<accession>A0ABY9KX50</accession>
<keyword evidence="2" id="KW-1185">Reference proteome</keyword>
<dbReference type="EMBL" id="CP129113">
    <property type="protein sequence ID" value="WLV25220.1"/>
    <property type="molecule type" value="Genomic_DNA"/>
</dbReference>
<proteinExistence type="predicted"/>